<protein>
    <submittedName>
        <fullName evidence="1">Putative phage-like protein YoqJ</fullName>
    </submittedName>
</protein>
<accession>A0A368XAG9</accession>
<keyword evidence="2" id="KW-1185">Reference proteome</keyword>
<organism evidence="1 2">
    <name type="scientific">Saliterribacillus persicus</name>
    <dbReference type="NCBI Taxonomy" id="930114"/>
    <lineage>
        <taxon>Bacteria</taxon>
        <taxon>Bacillati</taxon>
        <taxon>Bacillota</taxon>
        <taxon>Bacilli</taxon>
        <taxon>Bacillales</taxon>
        <taxon>Bacillaceae</taxon>
        <taxon>Saliterribacillus</taxon>
    </lineage>
</organism>
<dbReference type="Gene3D" id="3.40.50.450">
    <property type="match status" value="1"/>
</dbReference>
<name>A0A368XAG9_9BACI</name>
<dbReference type="RefSeq" id="WP_114353831.1">
    <property type="nucleotide sequence ID" value="NZ_QPJJ01000012.1"/>
</dbReference>
<sequence length="185" mass="21475">MKVATLTGNKPNELQISGDNDPKIHYLKIALEKKILSLIDEGLEWLIISGQMGVELWAAEVVLDLKQAYDIKLGIFPPFLEFESRWPESYQQKFLKVKEEADFYKPIFDSAYKGSFQFAKRDQWLIEKSDGCIILGDEEYPGSMKFFLSKIKTAQQNSNYQLAFITPFDLEEIVREEQEKKAFED</sequence>
<comment type="caution">
    <text evidence="1">The sequence shown here is derived from an EMBL/GenBank/DDBJ whole genome shotgun (WGS) entry which is preliminary data.</text>
</comment>
<proteinExistence type="predicted"/>
<dbReference type="EMBL" id="QPJJ01000012">
    <property type="protein sequence ID" value="RCW64950.1"/>
    <property type="molecule type" value="Genomic_DNA"/>
</dbReference>
<dbReference type="Pfam" id="PF06908">
    <property type="entry name" value="YpsA"/>
    <property type="match status" value="1"/>
</dbReference>
<evidence type="ECO:0000313" key="2">
    <source>
        <dbReference type="Proteomes" id="UP000252585"/>
    </source>
</evidence>
<dbReference type="PIRSF" id="PIRSF021290">
    <property type="entry name" value="DUF1273"/>
    <property type="match status" value="1"/>
</dbReference>
<dbReference type="OrthoDB" id="2301957at2"/>
<dbReference type="NCBIfam" id="NF010181">
    <property type="entry name" value="PRK13660.1"/>
    <property type="match status" value="1"/>
</dbReference>
<dbReference type="SUPFAM" id="SSF102405">
    <property type="entry name" value="MCP/YpsA-like"/>
    <property type="match status" value="1"/>
</dbReference>
<reference evidence="1 2" key="1">
    <citation type="submission" date="2018-07" db="EMBL/GenBank/DDBJ databases">
        <title>Genomic Encyclopedia of Type Strains, Phase IV (KMG-IV): sequencing the most valuable type-strain genomes for metagenomic binning, comparative biology and taxonomic classification.</title>
        <authorList>
            <person name="Goeker M."/>
        </authorList>
    </citation>
    <scope>NUCLEOTIDE SEQUENCE [LARGE SCALE GENOMIC DNA]</scope>
    <source>
        <strain evidence="1 2">DSM 27696</strain>
    </source>
</reference>
<gene>
    <name evidence="1" type="ORF">DFR57_112128</name>
</gene>
<dbReference type="PANTHER" id="PTHR38440">
    <property type="entry name" value="UPF0398 PROTEIN YPSA"/>
    <property type="match status" value="1"/>
</dbReference>
<dbReference type="AlphaFoldDB" id="A0A368XAG9"/>
<dbReference type="PANTHER" id="PTHR38440:SF1">
    <property type="entry name" value="UPF0398 PROTEIN SPR0331"/>
    <property type="match status" value="1"/>
</dbReference>
<dbReference type="InterPro" id="IPR010697">
    <property type="entry name" value="YspA"/>
</dbReference>
<dbReference type="Proteomes" id="UP000252585">
    <property type="component" value="Unassembled WGS sequence"/>
</dbReference>
<evidence type="ECO:0000313" key="1">
    <source>
        <dbReference type="EMBL" id="RCW64950.1"/>
    </source>
</evidence>